<dbReference type="AlphaFoldDB" id="A0A1W1BGR5"/>
<gene>
    <name evidence="1" type="ORF">MNB_SV-8-1361</name>
</gene>
<dbReference type="EMBL" id="FPHD01000020">
    <property type="protein sequence ID" value="SFV52681.1"/>
    <property type="molecule type" value="Genomic_DNA"/>
</dbReference>
<dbReference type="CDD" id="cd00657">
    <property type="entry name" value="Ferritin_like"/>
    <property type="match status" value="1"/>
</dbReference>
<dbReference type="Gene3D" id="1.10.620.20">
    <property type="entry name" value="Ribonucleotide Reductase, subunit A"/>
    <property type="match status" value="1"/>
</dbReference>
<evidence type="ECO:0008006" key="2">
    <source>
        <dbReference type="Google" id="ProtNLM"/>
    </source>
</evidence>
<dbReference type="InterPro" id="IPR012348">
    <property type="entry name" value="RNR-like"/>
</dbReference>
<organism evidence="1">
    <name type="scientific">hydrothermal vent metagenome</name>
    <dbReference type="NCBI Taxonomy" id="652676"/>
    <lineage>
        <taxon>unclassified sequences</taxon>
        <taxon>metagenomes</taxon>
        <taxon>ecological metagenomes</taxon>
    </lineage>
</organism>
<dbReference type="SUPFAM" id="SSF47240">
    <property type="entry name" value="Ferritin-like"/>
    <property type="match status" value="1"/>
</dbReference>
<evidence type="ECO:0000313" key="1">
    <source>
        <dbReference type="EMBL" id="SFV52681.1"/>
    </source>
</evidence>
<sequence length="261" mass="30973">MKWNYKNDIAYENIDIDKIKENRFLFETLAIASFIEITSDVYDANLSEYYKGDDTTVEWLNQTWAPEEIQHGKSLKQYINTVWPEFEWEKHYNVFTKNYLPLCKVDALEPTRAREMVARMVVETGTSTLYKALVNYAKEINEPVLEALTLKISKDEVYHFEMFEKVFKKYKDKEKLTRKEITKILYIRLKEINNEDMKIAFEALQSDESYDGYLQQLSQVAKKHYPYKMATKMFIRPLDLHDSFERIVAMTVSPAFKILGI</sequence>
<dbReference type="GO" id="GO:0016491">
    <property type="term" value="F:oxidoreductase activity"/>
    <property type="evidence" value="ECO:0007669"/>
    <property type="project" value="InterPro"/>
</dbReference>
<protein>
    <recommendedName>
        <fullName evidence="2">Ferritin-like domain-containing protein</fullName>
    </recommendedName>
</protein>
<accession>A0A1W1BGR5</accession>
<name>A0A1W1BGR5_9ZZZZ</name>
<reference evidence="1" key="1">
    <citation type="submission" date="2016-10" db="EMBL/GenBank/DDBJ databases">
        <authorList>
            <person name="de Groot N.N."/>
        </authorList>
    </citation>
    <scope>NUCLEOTIDE SEQUENCE</scope>
</reference>
<proteinExistence type="predicted"/>
<dbReference type="InterPro" id="IPR009078">
    <property type="entry name" value="Ferritin-like_SF"/>
</dbReference>